<dbReference type="AlphaFoldDB" id="A0A4Y7PV95"/>
<organism evidence="2 3">
    <name type="scientific">Rickenella mellea</name>
    <dbReference type="NCBI Taxonomy" id="50990"/>
    <lineage>
        <taxon>Eukaryota</taxon>
        <taxon>Fungi</taxon>
        <taxon>Dikarya</taxon>
        <taxon>Basidiomycota</taxon>
        <taxon>Agaricomycotina</taxon>
        <taxon>Agaricomycetes</taxon>
        <taxon>Hymenochaetales</taxon>
        <taxon>Rickenellaceae</taxon>
        <taxon>Rickenella</taxon>
    </lineage>
</organism>
<accession>A0A4Y7PV95</accession>
<feature type="region of interest" description="Disordered" evidence="1">
    <location>
        <begin position="102"/>
        <end position="133"/>
    </location>
</feature>
<keyword evidence="3" id="KW-1185">Reference proteome</keyword>
<name>A0A4Y7PV95_9AGAM</name>
<gene>
    <name evidence="2" type="ORF">BD410DRAFT_445982</name>
</gene>
<evidence type="ECO:0000256" key="1">
    <source>
        <dbReference type="SAM" id="MobiDB-lite"/>
    </source>
</evidence>
<dbReference type="EMBL" id="ML170198">
    <property type="protein sequence ID" value="TDL19337.1"/>
    <property type="molecule type" value="Genomic_DNA"/>
</dbReference>
<dbReference type="VEuPathDB" id="FungiDB:BD410DRAFT_445982"/>
<dbReference type="Proteomes" id="UP000294933">
    <property type="component" value="Unassembled WGS sequence"/>
</dbReference>
<reference evidence="2 3" key="1">
    <citation type="submission" date="2018-06" db="EMBL/GenBank/DDBJ databases">
        <title>A transcriptomic atlas of mushroom development highlights an independent origin of complex multicellularity.</title>
        <authorList>
            <consortium name="DOE Joint Genome Institute"/>
            <person name="Krizsan K."/>
            <person name="Almasi E."/>
            <person name="Merenyi Z."/>
            <person name="Sahu N."/>
            <person name="Viragh M."/>
            <person name="Koszo T."/>
            <person name="Mondo S."/>
            <person name="Kiss B."/>
            <person name="Balint B."/>
            <person name="Kues U."/>
            <person name="Barry K."/>
            <person name="Hegedus J.C."/>
            <person name="Henrissat B."/>
            <person name="Johnson J."/>
            <person name="Lipzen A."/>
            <person name="Ohm R."/>
            <person name="Nagy I."/>
            <person name="Pangilinan J."/>
            <person name="Yan J."/>
            <person name="Xiong Y."/>
            <person name="Grigoriev I.V."/>
            <person name="Hibbett D.S."/>
            <person name="Nagy L.G."/>
        </authorList>
    </citation>
    <scope>NUCLEOTIDE SEQUENCE [LARGE SCALE GENOMIC DNA]</scope>
    <source>
        <strain evidence="2 3">SZMC22713</strain>
    </source>
</reference>
<proteinExistence type="predicted"/>
<evidence type="ECO:0000313" key="2">
    <source>
        <dbReference type="EMBL" id="TDL19337.1"/>
    </source>
</evidence>
<protein>
    <submittedName>
        <fullName evidence="2">Uncharacterized protein</fullName>
    </submittedName>
</protein>
<sequence length="226" mass="25106">MCTVSRSRSPGLRGRTWANLARDGYIWRLLRDLLLLDMEPGGSWEFGLERGGVRRLELEFPRKRISKARAALKCLGMLSLLGDDPGGGSLSMLKGNALRALDDTTASPGDNPGECDDPLNVSDCPPRSTQRDRPSWRLRIPHILHMLLTILETPGPEAYHHRNSCHQEHSLTWTTPSEAVANQCSATSHAPSRTVAAHALPKRPRWSTPEDLLDCGHRRARIGLRS</sequence>
<evidence type="ECO:0000313" key="3">
    <source>
        <dbReference type="Proteomes" id="UP000294933"/>
    </source>
</evidence>